<evidence type="ECO:0000313" key="7">
    <source>
        <dbReference type="Proteomes" id="UP000182178"/>
    </source>
</evidence>
<reference evidence="6 7" key="1">
    <citation type="submission" date="2015-08" db="EMBL/GenBank/DDBJ databases">
        <authorList>
            <person name="Varghese N."/>
        </authorList>
    </citation>
    <scope>NUCLEOTIDE SEQUENCE [LARGE SCALE GENOMIC DNA]</scope>
    <source>
        <strain evidence="6 7">DSM 18167</strain>
    </source>
</reference>
<dbReference type="RefSeq" id="WP_055458801.1">
    <property type="nucleotide sequence ID" value="NZ_CYHC01000003.1"/>
</dbReference>
<accession>A0ABM9U3L3</accession>
<keyword evidence="7" id="KW-1185">Reference proteome</keyword>
<dbReference type="CDD" id="cd10941">
    <property type="entry name" value="CE4_PuuE_HpPgdA_like_2"/>
    <property type="match status" value="1"/>
</dbReference>
<dbReference type="Proteomes" id="UP000182178">
    <property type="component" value="Unassembled WGS sequence"/>
</dbReference>
<dbReference type="Pfam" id="PF11959">
    <property type="entry name" value="DUF3473"/>
    <property type="match status" value="1"/>
</dbReference>
<dbReference type="InterPro" id="IPR022560">
    <property type="entry name" value="DUF3473"/>
</dbReference>
<dbReference type="Pfam" id="PF01522">
    <property type="entry name" value="Polysacc_deac_1"/>
    <property type="match status" value="1"/>
</dbReference>
<organism evidence="6 7">
    <name type="scientific">Chelatococcus sambhunathii</name>
    <dbReference type="NCBI Taxonomy" id="363953"/>
    <lineage>
        <taxon>Bacteria</taxon>
        <taxon>Pseudomonadati</taxon>
        <taxon>Pseudomonadota</taxon>
        <taxon>Alphaproteobacteria</taxon>
        <taxon>Hyphomicrobiales</taxon>
        <taxon>Chelatococcaceae</taxon>
        <taxon>Chelatococcus</taxon>
    </lineage>
</organism>
<dbReference type="PANTHER" id="PTHR47561:SF1">
    <property type="entry name" value="POLYSACCHARIDE DEACETYLASE FAMILY PROTEIN (AFU_ORTHOLOGUE AFUA_6G05030)"/>
    <property type="match status" value="1"/>
</dbReference>
<proteinExistence type="inferred from homology"/>
<comment type="similarity">
    <text evidence="2">Belongs to the polysaccharide deacetylase family.</text>
</comment>
<dbReference type="InterPro" id="IPR011330">
    <property type="entry name" value="Glyco_hydro/deAcase_b/a-brl"/>
</dbReference>
<dbReference type="InterPro" id="IPR002509">
    <property type="entry name" value="NODB_dom"/>
</dbReference>
<dbReference type="NCBIfam" id="TIGR03006">
    <property type="entry name" value="pepcterm_polyde"/>
    <property type="match status" value="1"/>
</dbReference>
<sequence>MPDGARACFMTVDVEDWFHSYNYGSLVSKDRWPDYESRVEHNTSRVLDILARRSIRGTFFILGWVGERYPHLVRRIAGAGHEVASHGYWHEPVYSLTPDQFRDDVRRSKMVLEDITGRPVRGYRAPCFSITNWALPILRDLGFAYDSSFFPTTAHDRYGRLEGISPGTGPFEVIDGLHEICISCLPMGRFALPWGGGGYFRLVPYGLWRVGVERILRTGIPYVFYIHPWDMDPGQPHVAGMRTLDAMRQRVNLARCAGRLDALAGALSWRPIGEAIAEPATAPAACRPMAARAQATPMSGRA</sequence>
<evidence type="ECO:0000256" key="2">
    <source>
        <dbReference type="ARBA" id="ARBA00010973"/>
    </source>
</evidence>
<dbReference type="InterPro" id="IPR045235">
    <property type="entry name" value="PuuE_HpPgdA-like"/>
</dbReference>
<dbReference type="PROSITE" id="PS51677">
    <property type="entry name" value="NODB"/>
    <property type="match status" value="1"/>
</dbReference>
<gene>
    <name evidence="6" type="ORF">Ga0061061_103337</name>
</gene>
<evidence type="ECO:0000259" key="5">
    <source>
        <dbReference type="PROSITE" id="PS51677"/>
    </source>
</evidence>
<comment type="function">
    <text evidence="1">Is involved in generating a small heat-stable compound (Nod), an acylated oligomer of N-acetylglucosamine, that stimulates mitosis in various plant protoplasts.</text>
</comment>
<evidence type="ECO:0000256" key="4">
    <source>
        <dbReference type="ARBA" id="ARBA00032976"/>
    </source>
</evidence>
<evidence type="ECO:0000313" key="6">
    <source>
        <dbReference type="EMBL" id="CUA87453.1"/>
    </source>
</evidence>
<dbReference type="EMBL" id="CYHC01000003">
    <property type="protein sequence ID" value="CUA87453.1"/>
    <property type="molecule type" value="Genomic_DNA"/>
</dbReference>
<evidence type="ECO:0000256" key="1">
    <source>
        <dbReference type="ARBA" id="ARBA00003236"/>
    </source>
</evidence>
<dbReference type="PANTHER" id="PTHR47561">
    <property type="entry name" value="POLYSACCHARIDE DEACETYLASE FAMILY PROTEIN (AFU_ORTHOLOGUE AFUA_6G05030)"/>
    <property type="match status" value="1"/>
</dbReference>
<name>A0ABM9U3L3_9HYPH</name>
<feature type="domain" description="NodB homology" evidence="5">
    <location>
        <begin position="29"/>
        <end position="302"/>
    </location>
</feature>
<dbReference type="InterPro" id="IPR014344">
    <property type="entry name" value="XrtA_polysacc_deacetyl"/>
</dbReference>
<protein>
    <recommendedName>
        <fullName evidence="3">Chitooligosaccharide deacetylase</fullName>
    </recommendedName>
    <alternativeName>
        <fullName evidence="4">Nodulation protein B</fullName>
    </alternativeName>
</protein>
<dbReference type="SUPFAM" id="SSF88713">
    <property type="entry name" value="Glycoside hydrolase/deacetylase"/>
    <property type="match status" value="1"/>
</dbReference>
<evidence type="ECO:0000256" key="3">
    <source>
        <dbReference type="ARBA" id="ARBA00020071"/>
    </source>
</evidence>
<comment type="caution">
    <text evidence="6">The sequence shown here is derived from an EMBL/GenBank/DDBJ whole genome shotgun (WGS) entry which is preliminary data.</text>
</comment>
<dbReference type="Gene3D" id="3.20.20.370">
    <property type="entry name" value="Glycoside hydrolase/deacetylase"/>
    <property type="match status" value="1"/>
</dbReference>